<dbReference type="Proteomes" id="UP001515480">
    <property type="component" value="Unassembled WGS sequence"/>
</dbReference>
<dbReference type="AlphaFoldDB" id="A0AB34IQD8"/>
<feature type="region of interest" description="Disordered" evidence="1">
    <location>
        <begin position="167"/>
        <end position="254"/>
    </location>
</feature>
<feature type="compositionally biased region" description="Low complexity" evidence="1">
    <location>
        <begin position="198"/>
        <end position="254"/>
    </location>
</feature>
<feature type="compositionally biased region" description="Basic and acidic residues" evidence="1">
    <location>
        <begin position="1"/>
        <end position="44"/>
    </location>
</feature>
<evidence type="ECO:0000313" key="2">
    <source>
        <dbReference type="EMBL" id="KAL1503649.1"/>
    </source>
</evidence>
<accession>A0AB34IQD8</accession>
<feature type="compositionally biased region" description="Basic and acidic residues" evidence="1">
    <location>
        <begin position="128"/>
        <end position="137"/>
    </location>
</feature>
<feature type="region of interest" description="Disordered" evidence="1">
    <location>
        <begin position="1"/>
        <end position="86"/>
    </location>
</feature>
<gene>
    <name evidence="2" type="ORF">AB1Y20_012123</name>
</gene>
<evidence type="ECO:0008006" key="4">
    <source>
        <dbReference type="Google" id="ProtNLM"/>
    </source>
</evidence>
<comment type="caution">
    <text evidence="2">The sequence shown here is derived from an EMBL/GenBank/DDBJ whole genome shotgun (WGS) entry which is preliminary data.</text>
</comment>
<name>A0AB34IQD8_PRYPA</name>
<protein>
    <recommendedName>
        <fullName evidence="4">Rab3 GTPase-activating protein catalytic subunit</fullName>
    </recommendedName>
</protein>
<evidence type="ECO:0000313" key="3">
    <source>
        <dbReference type="Proteomes" id="UP001515480"/>
    </source>
</evidence>
<reference evidence="2 3" key="1">
    <citation type="journal article" date="2024" name="Science">
        <title>Giant polyketide synthase enzymes in the biosynthesis of giant marine polyether toxins.</title>
        <authorList>
            <person name="Fallon T.R."/>
            <person name="Shende V.V."/>
            <person name="Wierzbicki I.H."/>
            <person name="Pendleton A.L."/>
            <person name="Watervoot N.F."/>
            <person name="Auber R.P."/>
            <person name="Gonzalez D.J."/>
            <person name="Wisecaver J.H."/>
            <person name="Moore B.S."/>
        </authorList>
    </citation>
    <scope>NUCLEOTIDE SEQUENCE [LARGE SCALE GENOMIC DNA]</scope>
    <source>
        <strain evidence="2 3">12B1</strain>
    </source>
</reference>
<organism evidence="2 3">
    <name type="scientific">Prymnesium parvum</name>
    <name type="common">Toxic golden alga</name>
    <dbReference type="NCBI Taxonomy" id="97485"/>
    <lineage>
        <taxon>Eukaryota</taxon>
        <taxon>Haptista</taxon>
        <taxon>Haptophyta</taxon>
        <taxon>Prymnesiophyceae</taxon>
        <taxon>Prymnesiales</taxon>
        <taxon>Prymnesiaceae</taxon>
        <taxon>Prymnesium</taxon>
    </lineage>
</organism>
<feature type="region of interest" description="Disordered" evidence="1">
    <location>
        <begin position="315"/>
        <end position="342"/>
    </location>
</feature>
<evidence type="ECO:0000256" key="1">
    <source>
        <dbReference type="SAM" id="MobiDB-lite"/>
    </source>
</evidence>
<feature type="region of interest" description="Disordered" evidence="1">
    <location>
        <begin position="115"/>
        <end position="137"/>
    </location>
</feature>
<proteinExistence type="predicted"/>
<keyword evidence="3" id="KW-1185">Reference proteome</keyword>
<dbReference type="EMBL" id="JBGBPQ010000021">
    <property type="protein sequence ID" value="KAL1503649.1"/>
    <property type="molecule type" value="Genomic_DNA"/>
</dbReference>
<sequence length="395" mass="42745">MRHWEEKLRKGEERWAEEMVGAEAEREEVLKEGGEEKVEGEEQRASGAEMEATAPEEKAEEDEEEDPMAHLNAMRPPPPPHRQERMAAMAQMAEISNMQAALAQRVQASMQRIHSIMEEPQPATPSAAHHDEAEEWRRKIALLSAPCVPLPQGGAAAAGGAEAQPAFLLADTTSSPRQSEARQADVAALESGGSSAAPQVFSPSPQVSSSPKVFSSSPQVSSSPKVFSSSPQVSSSPKVFSSSPQVSSSPKEFSSSGVLFPLTHVSSSPQMIPYSPLQRGHGSEPQDNHAGVAAREARLGQDTEVAAWRERIDRLSAASPPPADRGASLSTEMQEMRGEGSQHKLPLLHRLGCCWAWPSTHRYAPVEEARATFLVDEPQQGDSVDFDEDAEVIRL</sequence>